<dbReference type="Pfam" id="PF01694">
    <property type="entry name" value="Rhomboid"/>
    <property type="match status" value="1"/>
</dbReference>
<keyword evidence="4 5" id="KW-0472">Membrane</keyword>
<evidence type="ECO:0000256" key="2">
    <source>
        <dbReference type="ARBA" id="ARBA00022692"/>
    </source>
</evidence>
<dbReference type="EC" id="3.4.21.-" evidence="7"/>
<feature type="transmembrane region" description="Helical" evidence="5">
    <location>
        <begin position="88"/>
        <end position="105"/>
    </location>
</feature>
<feature type="domain" description="Peptidase S54 rhomboid" evidence="6">
    <location>
        <begin position="45"/>
        <end position="187"/>
    </location>
</feature>
<comment type="caution">
    <text evidence="7">The sequence shown here is derived from an EMBL/GenBank/DDBJ whole genome shotgun (WGS) entry which is preliminary data.</text>
</comment>
<dbReference type="EMBL" id="JAWCUA010000001">
    <property type="protein sequence ID" value="MDU0111628.1"/>
    <property type="molecule type" value="Genomic_DNA"/>
</dbReference>
<dbReference type="NCBIfam" id="TIGR03902">
    <property type="entry name" value="rhom_GG_sort"/>
    <property type="match status" value="1"/>
</dbReference>
<evidence type="ECO:0000256" key="1">
    <source>
        <dbReference type="ARBA" id="ARBA00004141"/>
    </source>
</evidence>
<evidence type="ECO:0000256" key="3">
    <source>
        <dbReference type="ARBA" id="ARBA00022989"/>
    </source>
</evidence>
<dbReference type="InterPro" id="IPR022764">
    <property type="entry name" value="Peptidase_S54_rhomboid_dom"/>
</dbReference>
<name>A0ABU3QW29_9GAMM</name>
<dbReference type="InterPro" id="IPR023826">
    <property type="entry name" value="Rhom-like_SP_proteobac"/>
</dbReference>
<feature type="transmembrane region" description="Helical" evidence="5">
    <location>
        <begin position="55"/>
        <end position="76"/>
    </location>
</feature>
<keyword evidence="3 5" id="KW-1133">Transmembrane helix</keyword>
<organism evidence="7 8">
    <name type="scientific">Psychrosphaera aquimarina</name>
    <dbReference type="NCBI Taxonomy" id="2044854"/>
    <lineage>
        <taxon>Bacteria</taxon>
        <taxon>Pseudomonadati</taxon>
        <taxon>Pseudomonadota</taxon>
        <taxon>Gammaproteobacteria</taxon>
        <taxon>Alteromonadales</taxon>
        <taxon>Pseudoalteromonadaceae</taxon>
        <taxon>Psychrosphaera</taxon>
    </lineage>
</organism>
<comment type="subcellular location">
    <subcellularLocation>
        <location evidence="1">Membrane</location>
        <topology evidence="1">Multi-pass membrane protein</topology>
    </subcellularLocation>
</comment>
<sequence>MLGFPTQKQYLIAPLCLIVIMLLLEVTKPLSMQWLGFIPTDIEKGEVWRIITGQVLHTNFNHVLLNMAGIVLIWALHGEYYDTKHYTLAVLSSLLLVGIGLLLFAEYRSYAGLSGILHSLIVYGGVIDIKRHDKTGWLLLIGVLAKVLYEMIIGPTKYTEELIQAGVAVEAHLIGCIVGLIMGFTYLYVYRTNKH</sequence>
<evidence type="ECO:0000256" key="5">
    <source>
        <dbReference type="SAM" id="Phobius"/>
    </source>
</evidence>
<reference evidence="7 8" key="1">
    <citation type="submission" date="2023-10" db="EMBL/GenBank/DDBJ databases">
        <title>Psychrosphaera aquimaarina strain SW33 isolated from seawater.</title>
        <authorList>
            <person name="Bayburt H."/>
            <person name="Kim J.M."/>
            <person name="Choi B.J."/>
            <person name="Jeon C.O."/>
        </authorList>
    </citation>
    <scope>NUCLEOTIDE SEQUENCE [LARGE SCALE GENOMIC DNA]</scope>
    <source>
        <strain evidence="7 8">KCTC 52743</strain>
    </source>
</reference>
<evidence type="ECO:0000313" key="8">
    <source>
        <dbReference type="Proteomes" id="UP001257914"/>
    </source>
</evidence>
<dbReference type="InterPro" id="IPR035952">
    <property type="entry name" value="Rhomboid-like_sf"/>
</dbReference>
<feature type="transmembrane region" description="Helical" evidence="5">
    <location>
        <begin position="12"/>
        <end position="35"/>
    </location>
</feature>
<evidence type="ECO:0000256" key="4">
    <source>
        <dbReference type="ARBA" id="ARBA00023136"/>
    </source>
</evidence>
<evidence type="ECO:0000313" key="7">
    <source>
        <dbReference type="EMBL" id="MDU0111628.1"/>
    </source>
</evidence>
<evidence type="ECO:0000259" key="6">
    <source>
        <dbReference type="Pfam" id="PF01694"/>
    </source>
</evidence>
<feature type="transmembrane region" description="Helical" evidence="5">
    <location>
        <begin position="165"/>
        <end position="189"/>
    </location>
</feature>
<dbReference type="Gene3D" id="1.20.1540.10">
    <property type="entry name" value="Rhomboid-like"/>
    <property type="match status" value="1"/>
</dbReference>
<keyword evidence="8" id="KW-1185">Reference proteome</keyword>
<accession>A0ABU3QW29</accession>
<dbReference type="SUPFAM" id="SSF144091">
    <property type="entry name" value="Rhomboid-like"/>
    <property type="match status" value="1"/>
</dbReference>
<gene>
    <name evidence="7" type="primary">rrtA</name>
    <name evidence="7" type="ORF">RT723_01100</name>
</gene>
<dbReference type="Proteomes" id="UP001257914">
    <property type="component" value="Unassembled WGS sequence"/>
</dbReference>
<protein>
    <submittedName>
        <fullName evidence="7">Rhombosortase</fullName>
        <ecNumber evidence="7">3.4.21.-</ecNumber>
    </submittedName>
</protein>
<dbReference type="GO" id="GO:0016787">
    <property type="term" value="F:hydrolase activity"/>
    <property type="evidence" value="ECO:0007669"/>
    <property type="project" value="UniProtKB-KW"/>
</dbReference>
<dbReference type="RefSeq" id="WP_315945544.1">
    <property type="nucleotide sequence ID" value="NZ_JAWCUA010000001.1"/>
</dbReference>
<proteinExistence type="predicted"/>
<keyword evidence="2 5" id="KW-0812">Transmembrane</keyword>
<feature type="transmembrane region" description="Helical" evidence="5">
    <location>
        <begin position="136"/>
        <end position="153"/>
    </location>
</feature>
<keyword evidence="7" id="KW-0378">Hydrolase</keyword>